<keyword evidence="2" id="KW-1185">Reference proteome</keyword>
<sequence>MSNRENMEKGLLEKDRETEEETSLGLTWGVFAREVKEVGSIAGPMVAVNMSQFFLQIISMMMVGHLGKLALSSTAISISLCAVSGFSVIFGLSCALETLCGQAYGAQQYRKFCLQIYTAVFSLFLAGLPLSLLWIFLGKLLIFLGQDPLVSQEAGKFAVCLIPALFGYGTLQALVRYFLLQSLIRPLVISSCLTVCFHVTFSWILVFKSGIGNLGATFAIGTSYWLNVILLGLYMKFSSACSRTRFPISMELFHGIGEFFRLAIPSAAMICLEWWSYELIILLSGLLPNPKLETSVLSICISVTTTIYTIPEALGSSASTRVSNALGAGNPQAARVSVFAAMSLAASVAIVVSSTIFACRYILGYFFSNEKDVVDYVTDMAPLAILSVILDSLHGSLSGIARGCGWQDLGAYVNLGAYYIFGIPVAALLGFWVNLRAKGLWFGILVGAFCQTVLLFVITSCTDWEKQAIKARERIFQRRHSEEKD</sequence>
<evidence type="ECO:0000313" key="2">
    <source>
        <dbReference type="Proteomes" id="UP000828941"/>
    </source>
</evidence>
<gene>
    <name evidence="1" type="ORF">L6164_026802</name>
</gene>
<name>A0ACB9LR25_BAUVA</name>
<reference evidence="1 2" key="1">
    <citation type="journal article" date="2022" name="DNA Res.">
        <title>Chromosomal-level genome assembly of the orchid tree Bauhinia variegata (Leguminosae; Cercidoideae) supports the allotetraploid origin hypothesis of Bauhinia.</title>
        <authorList>
            <person name="Zhong Y."/>
            <person name="Chen Y."/>
            <person name="Zheng D."/>
            <person name="Pang J."/>
            <person name="Liu Y."/>
            <person name="Luo S."/>
            <person name="Meng S."/>
            <person name="Qian L."/>
            <person name="Wei D."/>
            <person name="Dai S."/>
            <person name="Zhou R."/>
        </authorList>
    </citation>
    <scope>NUCLEOTIDE SEQUENCE [LARGE SCALE GENOMIC DNA]</scope>
    <source>
        <strain evidence="1">BV-YZ2020</strain>
    </source>
</reference>
<protein>
    <submittedName>
        <fullName evidence="1">Uncharacterized protein</fullName>
    </submittedName>
</protein>
<dbReference type="Proteomes" id="UP000828941">
    <property type="component" value="Chromosome 11"/>
</dbReference>
<proteinExistence type="predicted"/>
<evidence type="ECO:0000313" key="1">
    <source>
        <dbReference type="EMBL" id="KAI4313855.1"/>
    </source>
</evidence>
<comment type="caution">
    <text evidence="1">The sequence shown here is derived from an EMBL/GenBank/DDBJ whole genome shotgun (WGS) entry which is preliminary data.</text>
</comment>
<organism evidence="1 2">
    <name type="scientific">Bauhinia variegata</name>
    <name type="common">Purple orchid tree</name>
    <name type="synonym">Phanera variegata</name>
    <dbReference type="NCBI Taxonomy" id="167791"/>
    <lineage>
        <taxon>Eukaryota</taxon>
        <taxon>Viridiplantae</taxon>
        <taxon>Streptophyta</taxon>
        <taxon>Embryophyta</taxon>
        <taxon>Tracheophyta</taxon>
        <taxon>Spermatophyta</taxon>
        <taxon>Magnoliopsida</taxon>
        <taxon>eudicotyledons</taxon>
        <taxon>Gunneridae</taxon>
        <taxon>Pentapetalae</taxon>
        <taxon>rosids</taxon>
        <taxon>fabids</taxon>
        <taxon>Fabales</taxon>
        <taxon>Fabaceae</taxon>
        <taxon>Cercidoideae</taxon>
        <taxon>Cercideae</taxon>
        <taxon>Bauhiniinae</taxon>
        <taxon>Bauhinia</taxon>
    </lineage>
</organism>
<accession>A0ACB9LR25</accession>
<dbReference type="EMBL" id="CM039436">
    <property type="protein sequence ID" value="KAI4313855.1"/>
    <property type="molecule type" value="Genomic_DNA"/>
</dbReference>